<dbReference type="Proteomes" id="UP000070089">
    <property type="component" value="Unassembled WGS sequence"/>
</dbReference>
<dbReference type="SUPFAM" id="SSF54001">
    <property type="entry name" value="Cysteine proteinases"/>
    <property type="match status" value="1"/>
</dbReference>
<comment type="caution">
    <text evidence="4">The sequence shown here is derived from an EMBL/GenBank/DDBJ whole genome shotgun (WGS) entry which is preliminary data.</text>
</comment>
<dbReference type="VEuPathDB" id="GiardiaDB:QR46_4191"/>
<name>A0A132NPY7_GIAIN</name>
<evidence type="ECO:0000313" key="5">
    <source>
        <dbReference type="Proteomes" id="UP000070089"/>
    </source>
</evidence>
<dbReference type="Pfam" id="PF00112">
    <property type="entry name" value="Peptidase_C1"/>
    <property type="match status" value="1"/>
</dbReference>
<dbReference type="OrthoDB" id="640249at2759"/>
<reference evidence="4 5" key="1">
    <citation type="journal article" date="2015" name="Mol. Biochem. Parasitol.">
        <title>Identification of polymorphic genes for use in assemblage B genotyping assays through comparative genomics of multiple assemblage B Giardia duodenalis isolates.</title>
        <authorList>
            <person name="Wielinga C."/>
            <person name="Thompson R.C."/>
            <person name="Monis P."/>
            <person name="Ryan U."/>
        </authorList>
    </citation>
    <scope>NUCLEOTIDE SEQUENCE [LARGE SCALE GENOMIC DNA]</scope>
    <source>
        <strain evidence="4 5">BAH15c1</strain>
    </source>
</reference>
<accession>A0A132NPY7</accession>
<keyword evidence="4" id="KW-0378">Hydrolase</keyword>
<evidence type="ECO:0000256" key="1">
    <source>
        <dbReference type="ARBA" id="ARBA00008455"/>
    </source>
</evidence>
<dbReference type="GO" id="GO:0008234">
    <property type="term" value="F:cysteine-type peptidase activity"/>
    <property type="evidence" value="ECO:0007669"/>
    <property type="project" value="InterPro"/>
</dbReference>
<dbReference type="GO" id="GO:0006508">
    <property type="term" value="P:proteolysis"/>
    <property type="evidence" value="ECO:0007669"/>
    <property type="project" value="UniProtKB-KW"/>
</dbReference>
<dbReference type="PANTHER" id="PTHR12411">
    <property type="entry name" value="CYSTEINE PROTEASE FAMILY C1-RELATED"/>
    <property type="match status" value="1"/>
</dbReference>
<protein>
    <submittedName>
        <fullName evidence="4">Cysteine protease/ papain family</fullName>
    </submittedName>
</protein>
<dbReference type="Gene3D" id="3.90.70.10">
    <property type="entry name" value="Cysteine proteinases"/>
    <property type="match status" value="1"/>
</dbReference>
<sequence length="279" mass="31203">MQKMALLAAILLESSLKWTPSTIPMDSSSLHYDYKSIWPPTNVYSGSTVFTHAPPGRGEQFVPPVFYDWRDGFPQCATEAAIKICRLEDTWACSAVSVLEDRLCMEAVDGNHTTVALSIPFLQTCVDIASKFSIMRLWDWLLTNGVATTDCIGNQFTGTSCPTTCADGYALRTKRIKAFYNVGHRDPHRIKEALITEGPVATEFALYEDFLYYSSGIYHHVAGKLLGYMSTVIVGYGIESDTEYWILRGSWGSAWGENGYFRHVQQSGNIDDNVLSFRL</sequence>
<feature type="domain" description="Peptidase C1A papain C-terminal" evidence="3">
    <location>
        <begin position="63"/>
        <end position="278"/>
    </location>
</feature>
<feature type="signal peptide" evidence="2">
    <location>
        <begin position="1"/>
        <end position="21"/>
    </location>
</feature>
<keyword evidence="2" id="KW-0732">Signal</keyword>
<organism evidence="4 5">
    <name type="scientific">Giardia duodenalis assemblage B</name>
    <dbReference type="NCBI Taxonomy" id="1394984"/>
    <lineage>
        <taxon>Eukaryota</taxon>
        <taxon>Metamonada</taxon>
        <taxon>Diplomonadida</taxon>
        <taxon>Hexamitidae</taxon>
        <taxon>Giardiinae</taxon>
        <taxon>Giardia</taxon>
    </lineage>
</organism>
<dbReference type="InterPro" id="IPR013128">
    <property type="entry name" value="Peptidase_C1A"/>
</dbReference>
<feature type="chain" id="PRO_5018655997" evidence="2">
    <location>
        <begin position="22"/>
        <end position="279"/>
    </location>
</feature>
<proteinExistence type="inferred from homology"/>
<keyword evidence="4" id="KW-0645">Protease</keyword>
<dbReference type="AlphaFoldDB" id="A0A132NPY7"/>
<gene>
    <name evidence="4" type="ORF">QR46_4191</name>
</gene>
<dbReference type="EMBL" id="JXTI01000152">
    <property type="protein sequence ID" value="KWX11852.1"/>
    <property type="molecule type" value="Genomic_DNA"/>
</dbReference>
<evidence type="ECO:0000259" key="3">
    <source>
        <dbReference type="SMART" id="SM00645"/>
    </source>
</evidence>
<dbReference type="InterPro" id="IPR038765">
    <property type="entry name" value="Papain-like_cys_pep_sf"/>
</dbReference>
<evidence type="ECO:0000313" key="4">
    <source>
        <dbReference type="EMBL" id="KWX11852.1"/>
    </source>
</evidence>
<evidence type="ECO:0000256" key="2">
    <source>
        <dbReference type="SAM" id="SignalP"/>
    </source>
</evidence>
<dbReference type="SMART" id="SM00645">
    <property type="entry name" value="Pept_C1"/>
    <property type="match status" value="1"/>
</dbReference>
<dbReference type="InterPro" id="IPR000668">
    <property type="entry name" value="Peptidase_C1A_C"/>
</dbReference>
<comment type="similarity">
    <text evidence="1">Belongs to the peptidase C1 family.</text>
</comment>